<reference evidence="8 9" key="1">
    <citation type="submission" date="2018-06" db="EMBL/GenBank/DDBJ databases">
        <title>Extensive metabolic versatility and redundancy in microbially diverse, dynamic hydrothermal sediments.</title>
        <authorList>
            <person name="Dombrowski N."/>
            <person name="Teske A."/>
            <person name="Baker B.J."/>
        </authorList>
    </citation>
    <scope>NUCLEOTIDE SEQUENCE [LARGE SCALE GENOMIC DNA]</scope>
    <source>
        <strain evidence="7">B34_G17</strain>
        <strain evidence="6">B66_G16</strain>
    </source>
</reference>
<dbReference type="GO" id="GO:0009977">
    <property type="term" value="F:proton motive force dependent protein transmembrane transporter activity"/>
    <property type="evidence" value="ECO:0007669"/>
    <property type="project" value="TreeGrafter"/>
</dbReference>
<comment type="similarity">
    <text evidence="5">Belongs to the TatC family.</text>
</comment>
<dbReference type="HAMAP" id="MF_00902">
    <property type="entry name" value="TatC"/>
    <property type="match status" value="1"/>
</dbReference>
<keyword evidence="5" id="KW-0813">Transport</keyword>
<dbReference type="GO" id="GO:0043953">
    <property type="term" value="P:protein transport by the Tat complex"/>
    <property type="evidence" value="ECO:0007669"/>
    <property type="project" value="UniProtKB-UniRule"/>
</dbReference>
<evidence type="ECO:0000256" key="5">
    <source>
        <dbReference type="HAMAP-Rule" id="MF_00902"/>
    </source>
</evidence>
<evidence type="ECO:0000313" key="7">
    <source>
        <dbReference type="EMBL" id="RLE52187.1"/>
    </source>
</evidence>
<dbReference type="Pfam" id="PF00902">
    <property type="entry name" value="TatC"/>
    <property type="match status" value="1"/>
</dbReference>
<evidence type="ECO:0000313" key="6">
    <source>
        <dbReference type="EMBL" id="RLE50434.1"/>
    </source>
</evidence>
<dbReference type="EMBL" id="QMQV01000006">
    <property type="protein sequence ID" value="RLE50434.1"/>
    <property type="molecule type" value="Genomic_DNA"/>
</dbReference>
<dbReference type="Proteomes" id="UP000278475">
    <property type="component" value="Unassembled WGS sequence"/>
</dbReference>
<evidence type="ECO:0000256" key="3">
    <source>
        <dbReference type="ARBA" id="ARBA00022989"/>
    </source>
</evidence>
<keyword evidence="4 5" id="KW-0472">Membrane</keyword>
<evidence type="ECO:0000256" key="4">
    <source>
        <dbReference type="ARBA" id="ARBA00023136"/>
    </source>
</evidence>
<dbReference type="PRINTS" id="PR01840">
    <property type="entry name" value="TATCFAMILY"/>
</dbReference>
<feature type="transmembrane region" description="Helical" evidence="5">
    <location>
        <begin position="231"/>
        <end position="252"/>
    </location>
</feature>
<accession>A0A497ESV0</accession>
<comment type="function">
    <text evidence="5">Part of the twin-arginine translocation (Tat) system that transports large folded proteins containing a characteristic twin-arginine motif in their signal peptide across membranes.</text>
</comment>
<dbReference type="InterPro" id="IPR002033">
    <property type="entry name" value="TatC"/>
</dbReference>
<comment type="subunit">
    <text evidence="5">Forms a complex with TatA.</text>
</comment>
<dbReference type="EMBL" id="QMQX01000063">
    <property type="protein sequence ID" value="RLE52187.1"/>
    <property type="molecule type" value="Genomic_DNA"/>
</dbReference>
<keyword evidence="5" id="KW-0811">Translocation</keyword>
<keyword evidence="5" id="KW-0653">Protein transport</keyword>
<dbReference type="Proteomes" id="UP000272051">
    <property type="component" value="Unassembled WGS sequence"/>
</dbReference>
<name>A0A497ESV0_9CREN</name>
<feature type="transmembrane region" description="Helical" evidence="5">
    <location>
        <begin position="25"/>
        <end position="42"/>
    </location>
</feature>
<sequence length="271" mass="30403">MSEEEPGPKMSFTEHLDELLSRLKVALYAVIVSALTISFLPADFDFHKLLKGVYKPMIAEITGNIQRDLLPEGMKLIAQGVSSIIQVYLIVGLLIGVIFASPVIAYEFIKFVNPALYPHERKGFYISLIAFVGLFILGVIFSYKLIIPITMRILAFLITSAEALPLLGIENFFSFVVFTTLLIGFGFTFPILIVYLIKADIIAPEDIETKRKWIYAGMLVAIAFLTPDPTIITDLLLLVPLIVLLEAAIWIGKREKRKELEKRKASHQSSR</sequence>
<evidence type="ECO:0000256" key="1">
    <source>
        <dbReference type="ARBA" id="ARBA00004141"/>
    </source>
</evidence>
<dbReference type="GO" id="GO:0065002">
    <property type="term" value="P:intracellular protein transmembrane transport"/>
    <property type="evidence" value="ECO:0007669"/>
    <property type="project" value="TreeGrafter"/>
</dbReference>
<dbReference type="GO" id="GO:0033281">
    <property type="term" value="C:TAT protein transport complex"/>
    <property type="evidence" value="ECO:0007669"/>
    <property type="project" value="UniProtKB-UniRule"/>
</dbReference>
<keyword evidence="2 5" id="KW-0812">Transmembrane</keyword>
<feature type="transmembrane region" description="Helical" evidence="5">
    <location>
        <begin position="209"/>
        <end position="225"/>
    </location>
</feature>
<evidence type="ECO:0000313" key="8">
    <source>
        <dbReference type="Proteomes" id="UP000272051"/>
    </source>
</evidence>
<feature type="transmembrane region" description="Helical" evidence="5">
    <location>
        <begin position="84"/>
        <end position="104"/>
    </location>
</feature>
<keyword evidence="3 5" id="KW-1133">Transmembrane helix</keyword>
<feature type="transmembrane region" description="Helical" evidence="5">
    <location>
        <begin position="153"/>
        <end position="169"/>
    </location>
</feature>
<dbReference type="AlphaFoldDB" id="A0A497ESV0"/>
<keyword evidence="5" id="KW-1003">Cell membrane</keyword>
<evidence type="ECO:0000256" key="2">
    <source>
        <dbReference type="ARBA" id="ARBA00022692"/>
    </source>
</evidence>
<evidence type="ECO:0000313" key="9">
    <source>
        <dbReference type="Proteomes" id="UP000278475"/>
    </source>
</evidence>
<feature type="transmembrane region" description="Helical" evidence="5">
    <location>
        <begin position="124"/>
        <end position="146"/>
    </location>
</feature>
<proteinExistence type="inferred from homology"/>
<comment type="subcellular location">
    <subcellularLocation>
        <location evidence="5">Cell membrane</location>
        <topology evidence="5">Multi-pass membrane protein</topology>
    </subcellularLocation>
    <subcellularLocation>
        <location evidence="1">Membrane</location>
        <topology evidence="1">Multi-pass membrane protein</topology>
    </subcellularLocation>
</comment>
<protein>
    <recommendedName>
        <fullName evidence="5">Sec-independent protein translocase protein TatC</fullName>
    </recommendedName>
</protein>
<dbReference type="PANTHER" id="PTHR30371:SF0">
    <property type="entry name" value="SEC-INDEPENDENT PROTEIN TRANSLOCASE PROTEIN TATC, CHLOROPLASTIC-RELATED"/>
    <property type="match status" value="1"/>
</dbReference>
<feature type="transmembrane region" description="Helical" evidence="5">
    <location>
        <begin position="175"/>
        <end position="197"/>
    </location>
</feature>
<gene>
    <name evidence="5" type="primary">tatC</name>
    <name evidence="6" type="ORF">DRJ31_01485</name>
    <name evidence="7" type="ORF">DRJ33_04335</name>
</gene>
<comment type="caution">
    <text evidence="6">The sequence shown here is derived from an EMBL/GenBank/DDBJ whole genome shotgun (WGS) entry which is preliminary data.</text>
</comment>
<organism evidence="6 9">
    <name type="scientific">Thermoproteota archaeon</name>
    <dbReference type="NCBI Taxonomy" id="2056631"/>
    <lineage>
        <taxon>Archaea</taxon>
        <taxon>Thermoproteota</taxon>
    </lineage>
</organism>
<dbReference type="PANTHER" id="PTHR30371">
    <property type="entry name" value="SEC-INDEPENDENT PROTEIN TRANSLOCASE PROTEIN TATC"/>
    <property type="match status" value="1"/>
</dbReference>